<dbReference type="InterPro" id="IPR029032">
    <property type="entry name" value="AhpD-like"/>
</dbReference>
<gene>
    <name evidence="1" type="ORF">FCG67_17290</name>
</gene>
<keyword evidence="2" id="KW-1185">Reference proteome</keyword>
<dbReference type="Proteomes" id="UP000305109">
    <property type="component" value="Unassembled WGS sequence"/>
</dbReference>
<dbReference type="SUPFAM" id="SSF69118">
    <property type="entry name" value="AhpD-like"/>
    <property type="match status" value="1"/>
</dbReference>
<evidence type="ECO:0000313" key="2">
    <source>
        <dbReference type="Proteomes" id="UP000305109"/>
    </source>
</evidence>
<proteinExistence type="predicted"/>
<name>A0ABY2RH37_9NOCA</name>
<protein>
    <recommendedName>
        <fullName evidence="3">Carboxymuconolactone decarboxylase family protein</fullName>
    </recommendedName>
</protein>
<dbReference type="RefSeq" id="WP_136910930.1">
    <property type="nucleotide sequence ID" value="NZ_SUMD01000008.1"/>
</dbReference>
<reference evidence="1 2" key="1">
    <citation type="submission" date="2019-04" db="EMBL/GenBank/DDBJ databases">
        <title>Rhodococcus oryzae sp. nov., a novel actinomycete isolated from rhizosphere soil of rice (Oryza sativa L.).</title>
        <authorList>
            <person name="Li C."/>
        </authorList>
    </citation>
    <scope>NUCLEOTIDE SEQUENCE [LARGE SCALE GENOMIC DNA]</scope>
    <source>
        <strain evidence="1 2">NEAU-CX67</strain>
    </source>
</reference>
<evidence type="ECO:0000313" key="1">
    <source>
        <dbReference type="EMBL" id="TJZ76464.1"/>
    </source>
</evidence>
<dbReference type="EMBL" id="SUMD01000008">
    <property type="protein sequence ID" value="TJZ76464.1"/>
    <property type="molecule type" value="Genomic_DNA"/>
</dbReference>
<organism evidence="1 2">
    <name type="scientific">Rhodococcus oryzae</name>
    <dbReference type="NCBI Taxonomy" id="2571143"/>
    <lineage>
        <taxon>Bacteria</taxon>
        <taxon>Bacillati</taxon>
        <taxon>Actinomycetota</taxon>
        <taxon>Actinomycetes</taxon>
        <taxon>Mycobacteriales</taxon>
        <taxon>Nocardiaceae</taxon>
        <taxon>Rhodococcus</taxon>
    </lineage>
</organism>
<evidence type="ECO:0008006" key="3">
    <source>
        <dbReference type="Google" id="ProtNLM"/>
    </source>
</evidence>
<comment type="caution">
    <text evidence="1">The sequence shown here is derived from an EMBL/GenBank/DDBJ whole genome shotgun (WGS) entry which is preliminary data.</text>
</comment>
<dbReference type="Gene3D" id="1.20.1290.10">
    <property type="entry name" value="AhpD-like"/>
    <property type="match status" value="1"/>
</dbReference>
<sequence>MTRSSTQSPPKPTADVLDGVLGAPLADAVSPLRSARPAVAEHTQRLHDAFFGAPSPHRERLAAVALRVAVLAAQPALAEHYSALLPPDLAAAVTAGTVDDPGLAALLRHAELVTVGPSAASREAIEGLRSAGLTEAAIVTVSQLIGYVNYQIRLVAGYTLIGESA</sequence>
<accession>A0ABY2RH37</accession>